<comment type="caution">
    <text evidence="11">The sequence shown here is derived from an EMBL/GenBank/DDBJ whole genome shotgun (WGS) entry which is preliminary data.</text>
</comment>
<keyword evidence="3" id="KW-1003">Cell membrane</keyword>
<dbReference type="InterPro" id="IPR022813">
    <property type="entry name" value="SecD/SecF_arch_bac"/>
</dbReference>
<keyword evidence="8 9" id="KW-0472">Membrane</keyword>
<keyword evidence="5" id="KW-0653">Protein transport</keyword>
<feature type="transmembrane region" description="Helical" evidence="9">
    <location>
        <begin position="385"/>
        <end position="406"/>
    </location>
</feature>
<keyword evidence="2" id="KW-0813">Transport</keyword>
<sequence length="557" mass="59719">MREVFRNWRVLLLGALVLLSLFAIFFNGLDFGIDFRGGTLFQVQLEDKAPADKLGTITSIVSERLDAFGLKDTKVSALGDDLIAAQIAETDPKRIEQLESLLKTQGRFEATLNGGILFQGSDILAVSRNPADGYGIAGGGGIDGTGSEWQLPFVLNQRAAENFSRKVFHKCTAVSFDVKAGAQYDCQKTYFFIDRPADAVIVLQDVLYASDLQAMSVGSTIHNIPQSTSIEELLQNAGLPHYILDSNAVFTAEQLQQLKERGEKGARALVPPSLPQAAKESLAQLGFKVVEVPQKDPSIPWVWTAVGARQVINVTPGIANLDPYVAEEKNARIFSKLVITGSSATRLDAERELKGTAVLLETGSLPVGIRSISKETISPLLGKEFLNVTLIIGLLALVVVSLVVFLRYRNIGLVVPIIVTCASEIIIILGVAAGLLFGTRFTLDLSSIAGILAAIGTGVDHQVIITDELSKGDQGVADTTSYSARIKKALFIIVAAAATAIVTMLPLLIFSTGFGKLRGFAIATVLGALIGVLITRPAFSVFAEYVFKKSAEKQQAK</sequence>
<gene>
    <name evidence="11" type="ORF">HY544_04620</name>
</gene>
<evidence type="ECO:0000256" key="5">
    <source>
        <dbReference type="ARBA" id="ARBA00022927"/>
    </source>
</evidence>
<evidence type="ECO:0000256" key="4">
    <source>
        <dbReference type="ARBA" id="ARBA00022692"/>
    </source>
</evidence>
<dbReference type="EMBL" id="JACQPB010000041">
    <property type="protein sequence ID" value="MBI4210761.1"/>
    <property type="molecule type" value="Genomic_DNA"/>
</dbReference>
<feature type="transmembrane region" description="Helical" evidence="9">
    <location>
        <begin position="413"/>
        <end position="437"/>
    </location>
</feature>
<dbReference type="Gene3D" id="1.20.1640.10">
    <property type="entry name" value="Multidrug efflux transporter AcrB transmembrane domain"/>
    <property type="match status" value="1"/>
</dbReference>
<reference evidence="11" key="1">
    <citation type="submission" date="2020-07" db="EMBL/GenBank/DDBJ databases">
        <title>Huge and variable diversity of episymbiotic CPR bacteria and DPANN archaea in groundwater ecosystems.</title>
        <authorList>
            <person name="He C.Y."/>
            <person name="Keren R."/>
            <person name="Whittaker M."/>
            <person name="Farag I.F."/>
            <person name="Doudna J."/>
            <person name="Cate J.H.D."/>
            <person name="Banfield J.F."/>
        </authorList>
    </citation>
    <scope>NUCLEOTIDE SEQUENCE</scope>
    <source>
        <strain evidence="11">NC_groundwater_1296_Ag_S-0.2um_52_80</strain>
    </source>
</reference>
<dbReference type="Proteomes" id="UP000732298">
    <property type="component" value="Unassembled WGS sequence"/>
</dbReference>
<dbReference type="Pfam" id="PF07549">
    <property type="entry name" value="Sec_GG"/>
    <property type="match status" value="1"/>
</dbReference>
<evidence type="ECO:0000256" key="6">
    <source>
        <dbReference type="ARBA" id="ARBA00022989"/>
    </source>
</evidence>
<dbReference type="PANTHER" id="PTHR30081">
    <property type="entry name" value="PROTEIN-EXPORT MEMBRANE PROTEIN SEC"/>
    <property type="match status" value="1"/>
</dbReference>
<evidence type="ECO:0000313" key="11">
    <source>
        <dbReference type="EMBL" id="MBI4210761.1"/>
    </source>
</evidence>
<evidence type="ECO:0000256" key="3">
    <source>
        <dbReference type="ARBA" id="ARBA00022475"/>
    </source>
</evidence>
<comment type="subcellular location">
    <subcellularLocation>
        <location evidence="1">Cell membrane</location>
        <topology evidence="1">Multi-pass membrane protein</topology>
    </subcellularLocation>
</comment>
<dbReference type="GO" id="GO:0005886">
    <property type="term" value="C:plasma membrane"/>
    <property type="evidence" value="ECO:0007669"/>
    <property type="project" value="UniProtKB-SubCell"/>
</dbReference>
<proteinExistence type="predicted"/>
<evidence type="ECO:0000256" key="1">
    <source>
        <dbReference type="ARBA" id="ARBA00004651"/>
    </source>
</evidence>
<accession>A0A8T3YPT8</accession>
<evidence type="ECO:0000259" key="10">
    <source>
        <dbReference type="Pfam" id="PF02355"/>
    </source>
</evidence>
<dbReference type="PANTHER" id="PTHR30081:SF1">
    <property type="entry name" value="PROTEIN TRANSLOCASE SUBUNIT SECD"/>
    <property type="match status" value="1"/>
</dbReference>
<dbReference type="AlphaFoldDB" id="A0A8T3YPT8"/>
<keyword evidence="7" id="KW-0811">Translocation</keyword>
<dbReference type="GO" id="GO:0015031">
    <property type="term" value="P:protein transport"/>
    <property type="evidence" value="ECO:0007669"/>
    <property type="project" value="UniProtKB-KW"/>
</dbReference>
<keyword evidence="6 9" id="KW-1133">Transmembrane helix</keyword>
<feature type="transmembrane region" description="Helical" evidence="9">
    <location>
        <begin position="489"/>
        <end position="510"/>
    </location>
</feature>
<keyword evidence="4 9" id="KW-0812">Transmembrane</keyword>
<evidence type="ECO:0000256" key="8">
    <source>
        <dbReference type="ARBA" id="ARBA00023136"/>
    </source>
</evidence>
<feature type="transmembrane region" description="Helical" evidence="9">
    <location>
        <begin position="517"/>
        <end position="539"/>
    </location>
</feature>
<evidence type="ECO:0000256" key="9">
    <source>
        <dbReference type="SAM" id="Phobius"/>
    </source>
</evidence>
<dbReference type="InterPro" id="IPR048634">
    <property type="entry name" value="SecD_SecF_C"/>
</dbReference>
<evidence type="ECO:0000313" key="12">
    <source>
        <dbReference type="Proteomes" id="UP000732298"/>
    </source>
</evidence>
<name>A0A8T3YPT8_9ARCH</name>
<organism evidence="11 12">
    <name type="scientific">Candidatus Iainarchaeum sp</name>
    <dbReference type="NCBI Taxonomy" id="3101447"/>
    <lineage>
        <taxon>Archaea</taxon>
        <taxon>Candidatus Iainarchaeota</taxon>
        <taxon>Candidatus Iainarchaeia</taxon>
        <taxon>Candidatus Iainarchaeales</taxon>
        <taxon>Candidatus Iainarchaeaceae</taxon>
        <taxon>Candidatus Iainarchaeum</taxon>
    </lineage>
</organism>
<dbReference type="SUPFAM" id="SSF82866">
    <property type="entry name" value="Multidrug efflux transporter AcrB transmembrane domain"/>
    <property type="match status" value="1"/>
</dbReference>
<dbReference type="InterPro" id="IPR022646">
    <property type="entry name" value="SecD/SecF_CS"/>
</dbReference>
<feature type="domain" description="Protein export membrane protein SecD/SecF C-terminal" evidence="10">
    <location>
        <begin position="370"/>
        <end position="533"/>
    </location>
</feature>
<evidence type="ECO:0000256" key="7">
    <source>
        <dbReference type="ARBA" id="ARBA00023010"/>
    </source>
</evidence>
<dbReference type="Gene3D" id="3.30.70.3400">
    <property type="match status" value="1"/>
</dbReference>
<protein>
    <recommendedName>
        <fullName evidence="10">Protein export membrane protein SecD/SecF C-terminal domain-containing protein</fullName>
    </recommendedName>
</protein>
<evidence type="ECO:0000256" key="2">
    <source>
        <dbReference type="ARBA" id="ARBA00022448"/>
    </source>
</evidence>
<dbReference type="Pfam" id="PF02355">
    <property type="entry name" value="SecD_SecF_C"/>
    <property type="match status" value="1"/>
</dbReference>